<protein>
    <submittedName>
        <fullName evidence="1">Uncharacterized protein</fullName>
    </submittedName>
</protein>
<dbReference type="Proteomes" id="UP001066276">
    <property type="component" value="Chromosome 6"/>
</dbReference>
<name>A0AAV7QLE5_PLEWA</name>
<evidence type="ECO:0000313" key="2">
    <source>
        <dbReference type="Proteomes" id="UP001066276"/>
    </source>
</evidence>
<gene>
    <name evidence="1" type="ORF">NDU88_005698</name>
</gene>
<proteinExistence type="predicted"/>
<sequence length="130" mass="14865">MRFKSAAVLLQRRIYIPGHTGSNNFVGYCGWGGTSSPSLPFAWVATTHWRASKVQLYPAAQDLQTRTYWQQYLWRRSRLGWEFLPPPSIHLGDPNAVMLFKSAAVLPQRQMRRVRAQMKTGPSRACLSRS</sequence>
<keyword evidence="2" id="KW-1185">Reference proteome</keyword>
<reference evidence="1" key="1">
    <citation type="journal article" date="2022" name="bioRxiv">
        <title>Sequencing and chromosome-scale assembly of the giantPleurodeles waltlgenome.</title>
        <authorList>
            <person name="Brown T."/>
            <person name="Elewa A."/>
            <person name="Iarovenko S."/>
            <person name="Subramanian E."/>
            <person name="Araus A.J."/>
            <person name="Petzold A."/>
            <person name="Susuki M."/>
            <person name="Suzuki K.-i.T."/>
            <person name="Hayashi T."/>
            <person name="Toyoda A."/>
            <person name="Oliveira C."/>
            <person name="Osipova E."/>
            <person name="Leigh N.D."/>
            <person name="Simon A."/>
            <person name="Yun M.H."/>
        </authorList>
    </citation>
    <scope>NUCLEOTIDE SEQUENCE</scope>
    <source>
        <strain evidence="1">20211129_DDA</strain>
        <tissue evidence="1">Liver</tissue>
    </source>
</reference>
<comment type="caution">
    <text evidence="1">The sequence shown here is derived from an EMBL/GenBank/DDBJ whole genome shotgun (WGS) entry which is preliminary data.</text>
</comment>
<accession>A0AAV7QLE5</accession>
<dbReference type="AlphaFoldDB" id="A0AAV7QLE5"/>
<evidence type="ECO:0000313" key="1">
    <source>
        <dbReference type="EMBL" id="KAJ1139323.1"/>
    </source>
</evidence>
<dbReference type="EMBL" id="JANPWB010000010">
    <property type="protein sequence ID" value="KAJ1139323.1"/>
    <property type="molecule type" value="Genomic_DNA"/>
</dbReference>
<organism evidence="1 2">
    <name type="scientific">Pleurodeles waltl</name>
    <name type="common">Iberian ribbed newt</name>
    <dbReference type="NCBI Taxonomy" id="8319"/>
    <lineage>
        <taxon>Eukaryota</taxon>
        <taxon>Metazoa</taxon>
        <taxon>Chordata</taxon>
        <taxon>Craniata</taxon>
        <taxon>Vertebrata</taxon>
        <taxon>Euteleostomi</taxon>
        <taxon>Amphibia</taxon>
        <taxon>Batrachia</taxon>
        <taxon>Caudata</taxon>
        <taxon>Salamandroidea</taxon>
        <taxon>Salamandridae</taxon>
        <taxon>Pleurodelinae</taxon>
        <taxon>Pleurodeles</taxon>
    </lineage>
</organism>